<keyword evidence="15" id="KW-0812">Transmembrane</keyword>
<evidence type="ECO:0000256" key="13">
    <source>
        <dbReference type="ARBA" id="ARBA00047833"/>
    </source>
</evidence>
<reference evidence="19 20" key="1">
    <citation type="submission" date="2019-06" db="EMBL/GenBank/DDBJ databases">
        <title>Sequencing the genomes of 1000 actinobacteria strains.</title>
        <authorList>
            <person name="Klenk H.-P."/>
        </authorList>
    </citation>
    <scope>NUCLEOTIDE SEQUENCE [LARGE SCALE GENOMIC DNA]</scope>
    <source>
        <strain evidence="19 20">DSM 4813</strain>
    </source>
</reference>
<dbReference type="GO" id="GO:0071555">
    <property type="term" value="P:cell wall organization"/>
    <property type="evidence" value="ECO:0007669"/>
    <property type="project" value="UniProtKB-KW"/>
</dbReference>
<dbReference type="PANTHER" id="PTHR43445">
    <property type="entry name" value="UDP-N-ACETYLMURAMATE--L-ALANINE LIGASE-RELATED"/>
    <property type="match status" value="1"/>
</dbReference>
<dbReference type="Gene3D" id="3.40.50.720">
    <property type="entry name" value="NAD(P)-binding Rossmann-like Domain"/>
    <property type="match status" value="1"/>
</dbReference>
<dbReference type="GO" id="GO:0008763">
    <property type="term" value="F:UDP-N-acetylmuramate-L-alanine ligase activity"/>
    <property type="evidence" value="ECO:0007669"/>
    <property type="project" value="UniProtKB-UniRule"/>
</dbReference>
<keyword evidence="20" id="KW-1185">Reference proteome</keyword>
<evidence type="ECO:0000256" key="7">
    <source>
        <dbReference type="ARBA" id="ARBA00022741"/>
    </source>
</evidence>
<evidence type="ECO:0000259" key="16">
    <source>
        <dbReference type="Pfam" id="PF01225"/>
    </source>
</evidence>
<feature type="binding site" evidence="14">
    <location>
        <begin position="125"/>
        <end position="131"/>
    </location>
    <ligand>
        <name>ATP</name>
        <dbReference type="ChEBI" id="CHEBI:30616"/>
    </ligand>
</feature>
<evidence type="ECO:0000256" key="3">
    <source>
        <dbReference type="ARBA" id="ARBA00012211"/>
    </source>
</evidence>
<dbReference type="GO" id="GO:0009252">
    <property type="term" value="P:peptidoglycan biosynthetic process"/>
    <property type="evidence" value="ECO:0007669"/>
    <property type="project" value="UniProtKB-UniRule"/>
</dbReference>
<keyword evidence="12 14" id="KW-0961">Cell wall biogenesis/degradation</keyword>
<comment type="pathway">
    <text evidence="2 14">Cell wall biogenesis; peptidoglycan biosynthesis.</text>
</comment>
<dbReference type="HAMAP" id="MF_00046">
    <property type="entry name" value="MurC"/>
    <property type="match status" value="1"/>
</dbReference>
<keyword evidence="9 14" id="KW-0133">Cell shape</keyword>
<comment type="function">
    <text evidence="14">Cell wall formation.</text>
</comment>
<dbReference type="EC" id="6.3.2.8" evidence="3 14"/>
<dbReference type="GO" id="GO:0051301">
    <property type="term" value="P:cell division"/>
    <property type="evidence" value="ECO:0007669"/>
    <property type="project" value="UniProtKB-KW"/>
</dbReference>
<feature type="domain" description="Mur ligase C-terminal" evidence="17">
    <location>
        <begin position="331"/>
        <end position="460"/>
    </location>
</feature>
<dbReference type="InterPro" id="IPR013221">
    <property type="entry name" value="Mur_ligase_cen"/>
</dbReference>
<comment type="similarity">
    <text evidence="14">Belongs to the MurCDEF family.</text>
</comment>
<evidence type="ECO:0000256" key="15">
    <source>
        <dbReference type="SAM" id="Phobius"/>
    </source>
</evidence>
<name>A0A542ZWJ6_RARFA</name>
<dbReference type="OrthoDB" id="9804126at2"/>
<evidence type="ECO:0000256" key="6">
    <source>
        <dbReference type="ARBA" id="ARBA00022618"/>
    </source>
</evidence>
<dbReference type="Proteomes" id="UP000315389">
    <property type="component" value="Unassembled WGS sequence"/>
</dbReference>
<dbReference type="SUPFAM" id="SSF53244">
    <property type="entry name" value="MurD-like peptide ligases, peptide-binding domain"/>
    <property type="match status" value="1"/>
</dbReference>
<dbReference type="RefSeq" id="WP_142119677.1">
    <property type="nucleotide sequence ID" value="NZ_BAAASV010000001.1"/>
</dbReference>
<evidence type="ECO:0000259" key="17">
    <source>
        <dbReference type="Pfam" id="PF02875"/>
    </source>
</evidence>
<dbReference type="GO" id="GO:0008360">
    <property type="term" value="P:regulation of cell shape"/>
    <property type="evidence" value="ECO:0007669"/>
    <property type="project" value="UniProtKB-KW"/>
</dbReference>
<dbReference type="SUPFAM" id="SSF53623">
    <property type="entry name" value="MurD-like peptide ligases, catalytic domain"/>
    <property type="match status" value="1"/>
</dbReference>
<dbReference type="NCBIfam" id="TIGR01082">
    <property type="entry name" value="murC"/>
    <property type="match status" value="1"/>
</dbReference>
<dbReference type="Pfam" id="PF08245">
    <property type="entry name" value="Mur_ligase_M"/>
    <property type="match status" value="1"/>
</dbReference>
<keyword evidence="11 14" id="KW-0131">Cell cycle</keyword>
<evidence type="ECO:0000256" key="12">
    <source>
        <dbReference type="ARBA" id="ARBA00023316"/>
    </source>
</evidence>
<feature type="transmembrane region" description="Helical" evidence="15">
    <location>
        <begin position="21"/>
        <end position="39"/>
    </location>
</feature>
<keyword evidence="4 14" id="KW-0963">Cytoplasm</keyword>
<evidence type="ECO:0000256" key="4">
    <source>
        <dbReference type="ARBA" id="ARBA00022490"/>
    </source>
</evidence>
<keyword evidence="8 14" id="KW-0067">ATP-binding</keyword>
<dbReference type="UniPathway" id="UPA00219"/>
<dbReference type="Gene3D" id="3.90.190.20">
    <property type="entry name" value="Mur ligase, C-terminal domain"/>
    <property type="match status" value="1"/>
</dbReference>
<accession>A0A542ZWJ6</accession>
<dbReference type="InterPro" id="IPR036615">
    <property type="entry name" value="Mur_ligase_C_dom_sf"/>
</dbReference>
<dbReference type="InterPro" id="IPR000713">
    <property type="entry name" value="Mur_ligase_N"/>
</dbReference>
<dbReference type="InterPro" id="IPR050061">
    <property type="entry name" value="MurCDEF_pg_biosynth"/>
</dbReference>
<dbReference type="InterPro" id="IPR004101">
    <property type="entry name" value="Mur_ligase_C"/>
</dbReference>
<feature type="domain" description="Mur ligase central" evidence="18">
    <location>
        <begin position="123"/>
        <end position="308"/>
    </location>
</feature>
<dbReference type="AlphaFoldDB" id="A0A542ZWJ6"/>
<evidence type="ECO:0000256" key="14">
    <source>
        <dbReference type="HAMAP-Rule" id="MF_00046"/>
    </source>
</evidence>
<comment type="caution">
    <text evidence="19">The sequence shown here is derived from an EMBL/GenBank/DDBJ whole genome shotgun (WGS) entry which is preliminary data.</text>
</comment>
<dbReference type="PANTHER" id="PTHR43445:SF3">
    <property type="entry name" value="UDP-N-ACETYLMURAMATE--L-ALANINE LIGASE"/>
    <property type="match status" value="1"/>
</dbReference>
<comment type="catalytic activity">
    <reaction evidence="13 14">
        <text>UDP-N-acetyl-alpha-D-muramate + L-alanine + ATP = UDP-N-acetyl-alpha-D-muramoyl-L-alanine + ADP + phosphate + H(+)</text>
        <dbReference type="Rhea" id="RHEA:23372"/>
        <dbReference type="ChEBI" id="CHEBI:15378"/>
        <dbReference type="ChEBI" id="CHEBI:30616"/>
        <dbReference type="ChEBI" id="CHEBI:43474"/>
        <dbReference type="ChEBI" id="CHEBI:57972"/>
        <dbReference type="ChEBI" id="CHEBI:70757"/>
        <dbReference type="ChEBI" id="CHEBI:83898"/>
        <dbReference type="ChEBI" id="CHEBI:456216"/>
        <dbReference type="EC" id="6.3.2.8"/>
    </reaction>
</comment>
<evidence type="ECO:0000256" key="9">
    <source>
        <dbReference type="ARBA" id="ARBA00022960"/>
    </source>
</evidence>
<keyword evidence="5 14" id="KW-0436">Ligase</keyword>
<dbReference type="InterPro" id="IPR036565">
    <property type="entry name" value="Mur-like_cat_sf"/>
</dbReference>
<evidence type="ECO:0000313" key="20">
    <source>
        <dbReference type="Proteomes" id="UP000315389"/>
    </source>
</evidence>
<feature type="domain" description="Mur ligase N-terminal catalytic" evidence="16">
    <location>
        <begin position="21"/>
        <end position="117"/>
    </location>
</feature>
<dbReference type="SUPFAM" id="SSF51984">
    <property type="entry name" value="MurCD N-terminal domain"/>
    <property type="match status" value="1"/>
</dbReference>
<dbReference type="Pfam" id="PF01225">
    <property type="entry name" value="Mur_ligase"/>
    <property type="match status" value="1"/>
</dbReference>
<proteinExistence type="inferred from homology"/>
<keyword evidence="6 14" id="KW-0132">Cell division</keyword>
<keyword evidence="15" id="KW-0472">Membrane</keyword>
<comment type="subcellular location">
    <subcellularLocation>
        <location evidence="1 14">Cytoplasm</location>
    </subcellularLocation>
</comment>
<evidence type="ECO:0000256" key="2">
    <source>
        <dbReference type="ARBA" id="ARBA00004752"/>
    </source>
</evidence>
<dbReference type="GO" id="GO:0005737">
    <property type="term" value="C:cytoplasm"/>
    <property type="evidence" value="ECO:0007669"/>
    <property type="project" value="UniProtKB-SubCell"/>
</dbReference>
<evidence type="ECO:0000313" key="19">
    <source>
        <dbReference type="EMBL" id="TQL64616.1"/>
    </source>
</evidence>
<gene>
    <name evidence="14" type="primary">murC</name>
    <name evidence="19" type="ORF">FB461_1125</name>
</gene>
<protein>
    <recommendedName>
        <fullName evidence="3 14">UDP-N-acetylmuramate--L-alanine ligase</fullName>
        <ecNumber evidence="3 14">6.3.2.8</ecNumber>
    </recommendedName>
    <alternativeName>
        <fullName evidence="14">UDP-N-acetylmuramoyl-L-alanine synthetase</fullName>
    </alternativeName>
</protein>
<evidence type="ECO:0000256" key="5">
    <source>
        <dbReference type="ARBA" id="ARBA00022598"/>
    </source>
</evidence>
<dbReference type="Pfam" id="PF02875">
    <property type="entry name" value="Mur_ligase_C"/>
    <property type="match status" value="1"/>
</dbReference>
<keyword evidence="15" id="KW-1133">Transmembrane helix</keyword>
<evidence type="ECO:0000256" key="11">
    <source>
        <dbReference type="ARBA" id="ARBA00023306"/>
    </source>
</evidence>
<evidence type="ECO:0000256" key="1">
    <source>
        <dbReference type="ARBA" id="ARBA00004496"/>
    </source>
</evidence>
<evidence type="ECO:0000256" key="8">
    <source>
        <dbReference type="ARBA" id="ARBA00022840"/>
    </source>
</evidence>
<sequence>MTGVREQQDSARYDAAWWGRVHLIAIGGAGMSVIAAMLLEQGVSVQGSDANDSAGLRALGEAGATTWVGHDASHVDGADTVVVSSAIKESNPELAAARARGLRVLHRSEALAALARGRSLVAVAGAHGKTTTSAMIATALRGLGADPSFAIGSTIATATGMASGGHSGSDALLVIEADESDGSFLNYSPTIAVVNNIEPDHLDHYGTAEALYAAFDAFAERVVAGGTLVLSADDPGTRALAERSRARWAGQTPTHRRVVTFGTDPAADYVISFSGSGSDVHFGDRVTRLELTVPGEHNLRNATGALAAIVELGFDADEAAAAIGAFRGTGRRFEFRGEANEVRVFDDYAHHPTEVAAVLAAARQVAGEGRVIVLFQPHLYSRTVAFAREFAEALQLADVAVVSDVYAAREAPRSDVGARTITDLATPGSGVAAVPDLATAARTVATEASPGDLVLLVGAGSVTAMAGEVLRTLAGDEGL</sequence>
<keyword evidence="10 14" id="KW-0573">Peptidoglycan synthesis</keyword>
<dbReference type="Gene3D" id="3.40.1190.10">
    <property type="entry name" value="Mur-like, catalytic domain"/>
    <property type="match status" value="1"/>
</dbReference>
<evidence type="ECO:0000256" key="10">
    <source>
        <dbReference type="ARBA" id="ARBA00022984"/>
    </source>
</evidence>
<keyword evidence="7 14" id="KW-0547">Nucleotide-binding</keyword>
<evidence type="ECO:0000259" key="18">
    <source>
        <dbReference type="Pfam" id="PF08245"/>
    </source>
</evidence>
<dbReference type="GO" id="GO:0005524">
    <property type="term" value="F:ATP binding"/>
    <property type="evidence" value="ECO:0007669"/>
    <property type="project" value="UniProtKB-UniRule"/>
</dbReference>
<dbReference type="EMBL" id="VFOS01000001">
    <property type="protein sequence ID" value="TQL64616.1"/>
    <property type="molecule type" value="Genomic_DNA"/>
</dbReference>
<dbReference type="InterPro" id="IPR005758">
    <property type="entry name" value="UDP-N-AcMur_Ala_ligase_MurC"/>
</dbReference>
<organism evidence="19 20">
    <name type="scientific">Rarobacter faecitabidus</name>
    <dbReference type="NCBI Taxonomy" id="13243"/>
    <lineage>
        <taxon>Bacteria</taxon>
        <taxon>Bacillati</taxon>
        <taxon>Actinomycetota</taxon>
        <taxon>Actinomycetes</taxon>
        <taxon>Micrococcales</taxon>
        <taxon>Rarobacteraceae</taxon>
        <taxon>Rarobacter</taxon>
    </lineage>
</organism>